<protein>
    <submittedName>
        <fullName evidence="1">Uncharacterized protein</fullName>
    </submittedName>
</protein>
<evidence type="ECO:0000313" key="1">
    <source>
        <dbReference type="EMBL" id="DAF95508.1"/>
    </source>
</evidence>
<dbReference type="EMBL" id="BK016109">
    <property type="protein sequence ID" value="DAF95508.1"/>
    <property type="molecule type" value="Genomic_DNA"/>
</dbReference>
<accession>A0A8S5UM59</accession>
<sequence>MIAARKSNLRFLKKKDKNMTYTILICRCIELSKIS</sequence>
<reference evidence="1" key="1">
    <citation type="journal article" date="2021" name="Proc. Natl. Acad. Sci. U.S.A.">
        <title>A Catalog of Tens of Thousands of Viruses from Human Metagenomes Reveals Hidden Associations with Chronic Diseases.</title>
        <authorList>
            <person name="Tisza M.J."/>
            <person name="Buck C.B."/>
        </authorList>
    </citation>
    <scope>NUCLEOTIDE SEQUENCE</scope>
    <source>
        <strain evidence="1">CtCo31</strain>
    </source>
</reference>
<name>A0A8S5UM59_9CAUD</name>
<proteinExistence type="predicted"/>
<organism evidence="1">
    <name type="scientific">Myoviridae sp. ctCo31</name>
    <dbReference type="NCBI Taxonomy" id="2825053"/>
    <lineage>
        <taxon>Viruses</taxon>
        <taxon>Duplodnaviria</taxon>
        <taxon>Heunggongvirae</taxon>
        <taxon>Uroviricota</taxon>
        <taxon>Caudoviricetes</taxon>
    </lineage>
</organism>